<keyword evidence="4" id="KW-1185">Reference proteome</keyword>
<evidence type="ECO:0000256" key="2">
    <source>
        <dbReference type="SAM" id="Phobius"/>
    </source>
</evidence>
<feature type="compositionally biased region" description="Basic and acidic residues" evidence="1">
    <location>
        <begin position="1"/>
        <end position="10"/>
    </location>
</feature>
<accession>A0ABR2HUS7</accession>
<proteinExistence type="predicted"/>
<dbReference type="Proteomes" id="UP001470230">
    <property type="component" value="Unassembled WGS sequence"/>
</dbReference>
<feature type="compositionally biased region" description="Basic residues" evidence="1">
    <location>
        <begin position="21"/>
        <end position="30"/>
    </location>
</feature>
<keyword evidence="2" id="KW-0812">Transmembrane</keyword>
<feature type="region of interest" description="Disordered" evidence="1">
    <location>
        <begin position="1"/>
        <end position="33"/>
    </location>
</feature>
<evidence type="ECO:0000313" key="3">
    <source>
        <dbReference type="EMBL" id="KAK8852914.1"/>
    </source>
</evidence>
<keyword evidence="2" id="KW-0472">Membrane</keyword>
<reference evidence="3 4" key="1">
    <citation type="submission" date="2024-04" db="EMBL/GenBank/DDBJ databases">
        <title>Tritrichomonas musculus Genome.</title>
        <authorList>
            <person name="Alves-Ferreira E."/>
            <person name="Grigg M."/>
            <person name="Lorenzi H."/>
            <person name="Galac M."/>
        </authorList>
    </citation>
    <scope>NUCLEOTIDE SEQUENCE [LARGE SCALE GENOMIC DNA]</scope>
    <source>
        <strain evidence="3 4">EAF2021</strain>
    </source>
</reference>
<organism evidence="3 4">
    <name type="scientific">Tritrichomonas musculus</name>
    <dbReference type="NCBI Taxonomy" id="1915356"/>
    <lineage>
        <taxon>Eukaryota</taxon>
        <taxon>Metamonada</taxon>
        <taxon>Parabasalia</taxon>
        <taxon>Tritrichomonadida</taxon>
        <taxon>Tritrichomonadidae</taxon>
        <taxon>Tritrichomonas</taxon>
    </lineage>
</organism>
<comment type="caution">
    <text evidence="3">The sequence shown here is derived from an EMBL/GenBank/DDBJ whole genome shotgun (WGS) entry which is preliminary data.</text>
</comment>
<feature type="transmembrane region" description="Helical" evidence="2">
    <location>
        <begin position="50"/>
        <end position="68"/>
    </location>
</feature>
<protein>
    <submittedName>
        <fullName evidence="3">Uncharacterized protein</fullName>
    </submittedName>
</protein>
<sequence>MSTKVVKFDDSNTANQENRQHTPHQKKYRKPRQDNQPNIISQFFSKGWNIIRLFFFLIVIIFITLVLFSTFSSIPEGGSFTWLLFISQLRESLGIIGYSSPFLDPIFEKLSKVLTEENFKFLFFLSSVFLTIGMLVCFCP</sequence>
<keyword evidence="2" id="KW-1133">Transmembrane helix</keyword>
<name>A0ABR2HUS7_9EUKA</name>
<evidence type="ECO:0000256" key="1">
    <source>
        <dbReference type="SAM" id="MobiDB-lite"/>
    </source>
</evidence>
<evidence type="ECO:0000313" key="4">
    <source>
        <dbReference type="Proteomes" id="UP001470230"/>
    </source>
</evidence>
<gene>
    <name evidence="3" type="ORF">M9Y10_017908</name>
</gene>
<feature type="transmembrane region" description="Helical" evidence="2">
    <location>
        <begin position="119"/>
        <end position="139"/>
    </location>
</feature>
<dbReference type="EMBL" id="JAPFFF010000023">
    <property type="protein sequence ID" value="KAK8852914.1"/>
    <property type="molecule type" value="Genomic_DNA"/>
</dbReference>